<dbReference type="InterPro" id="IPR036691">
    <property type="entry name" value="Endo/exonu/phosph_ase_sf"/>
</dbReference>
<dbReference type="GO" id="GO:0008311">
    <property type="term" value="F:double-stranded DNA 3'-5' DNA exonuclease activity"/>
    <property type="evidence" value="ECO:0007669"/>
    <property type="project" value="UniProtKB-EC"/>
</dbReference>
<dbReference type="EC" id="3.1.11.2" evidence="3"/>
<evidence type="ECO:0000256" key="7">
    <source>
        <dbReference type="ARBA" id="ARBA00022842"/>
    </source>
</evidence>
<keyword evidence="5" id="KW-0227">DNA damage</keyword>
<reference evidence="12 13" key="1">
    <citation type="submission" date="2019-01" db="EMBL/GenBank/DDBJ databases">
        <authorList>
            <person name="Alioto T."/>
            <person name="Alioto T."/>
        </authorList>
    </citation>
    <scope>NUCLEOTIDE SEQUENCE [LARGE SCALE GENOMIC DNA]</scope>
</reference>
<dbReference type="Pfam" id="PF03372">
    <property type="entry name" value="Exo_endo_phos"/>
    <property type="match status" value="1"/>
</dbReference>
<keyword evidence="10" id="KW-0464">Manganese</keyword>
<sequence>MKVLTLNVNGLNATIKRHRVTEWIRKQNPSICCLQETHFRPKDTFRLKIRG</sequence>
<dbReference type="Gene3D" id="3.60.10.10">
    <property type="entry name" value="Endonuclease/exonuclease/phosphatase"/>
    <property type="match status" value="1"/>
</dbReference>
<evidence type="ECO:0000256" key="4">
    <source>
        <dbReference type="ARBA" id="ARBA00022723"/>
    </source>
</evidence>
<dbReference type="PANTHER" id="PTHR22748">
    <property type="entry name" value="AP ENDONUCLEASE"/>
    <property type="match status" value="1"/>
</dbReference>
<dbReference type="InterPro" id="IPR004808">
    <property type="entry name" value="AP_endonuc_1"/>
</dbReference>
<keyword evidence="7 10" id="KW-0460">Magnesium</keyword>
<evidence type="ECO:0000313" key="12">
    <source>
        <dbReference type="EMBL" id="VFV41968.1"/>
    </source>
</evidence>
<protein>
    <recommendedName>
        <fullName evidence="3">exodeoxyribonuclease III</fullName>
        <ecNumber evidence="3">3.1.11.2</ecNumber>
    </recommendedName>
</protein>
<keyword evidence="9" id="KW-0234">DNA repair</keyword>
<dbReference type="GO" id="GO:0046872">
    <property type="term" value="F:metal ion binding"/>
    <property type="evidence" value="ECO:0007669"/>
    <property type="project" value="UniProtKB-KW"/>
</dbReference>
<feature type="domain" description="Endonuclease/exonuclease/phosphatase" evidence="11">
    <location>
        <begin position="4"/>
        <end position="47"/>
    </location>
</feature>
<evidence type="ECO:0000256" key="10">
    <source>
        <dbReference type="PIRSR" id="PIRSR604808-2"/>
    </source>
</evidence>
<dbReference type="SUPFAM" id="SSF56219">
    <property type="entry name" value="DNase I-like"/>
    <property type="match status" value="1"/>
</dbReference>
<dbReference type="PANTHER" id="PTHR22748:SF23">
    <property type="entry name" value="EXODEOXYRIBONUCLEASE III"/>
    <property type="match status" value="1"/>
</dbReference>
<gene>
    <name evidence="12" type="ORF">LYPA_23C020634</name>
</gene>
<proteinExistence type="inferred from homology"/>
<comment type="cofactor">
    <cofactor evidence="10">
        <name>Mg(2+)</name>
        <dbReference type="ChEBI" id="CHEBI:18420"/>
    </cofactor>
    <cofactor evidence="10">
        <name>Mn(2+)</name>
        <dbReference type="ChEBI" id="CHEBI:29035"/>
    </cofactor>
    <text evidence="10">Probably binds two magnesium or manganese ions per subunit.</text>
</comment>
<feature type="binding site" evidence="10">
    <location>
        <position position="7"/>
    </location>
    <ligand>
        <name>Mg(2+)</name>
        <dbReference type="ChEBI" id="CHEBI:18420"/>
        <label>1</label>
    </ligand>
</feature>
<dbReference type="Proteomes" id="UP000386466">
    <property type="component" value="Unassembled WGS sequence"/>
</dbReference>
<dbReference type="GO" id="GO:0003906">
    <property type="term" value="F:DNA-(apurinic or apyrimidinic site) endonuclease activity"/>
    <property type="evidence" value="ECO:0007669"/>
    <property type="project" value="TreeGrafter"/>
</dbReference>
<comment type="catalytic activity">
    <reaction evidence="1">
        <text>Exonucleolytic cleavage in the 3'- to 5'-direction to yield nucleoside 5'-phosphates.</text>
        <dbReference type="EC" id="3.1.11.2"/>
    </reaction>
</comment>
<evidence type="ECO:0000259" key="11">
    <source>
        <dbReference type="Pfam" id="PF03372"/>
    </source>
</evidence>
<evidence type="ECO:0000256" key="9">
    <source>
        <dbReference type="ARBA" id="ARBA00023204"/>
    </source>
</evidence>
<dbReference type="GO" id="GO:0006310">
    <property type="term" value="P:DNA recombination"/>
    <property type="evidence" value="ECO:0007669"/>
    <property type="project" value="UniProtKB-KW"/>
</dbReference>
<keyword evidence="8" id="KW-0233">DNA recombination</keyword>
<dbReference type="GO" id="GO:0006284">
    <property type="term" value="P:base-excision repair"/>
    <property type="evidence" value="ECO:0007669"/>
    <property type="project" value="TreeGrafter"/>
</dbReference>
<name>A0A485PC51_LYNPA</name>
<evidence type="ECO:0000256" key="5">
    <source>
        <dbReference type="ARBA" id="ARBA00022763"/>
    </source>
</evidence>
<feature type="binding site" evidence="10">
    <location>
        <position position="36"/>
    </location>
    <ligand>
        <name>Mg(2+)</name>
        <dbReference type="ChEBI" id="CHEBI:18420"/>
        <label>1</label>
    </ligand>
</feature>
<evidence type="ECO:0000313" key="13">
    <source>
        <dbReference type="Proteomes" id="UP000386466"/>
    </source>
</evidence>
<dbReference type="GO" id="GO:0005634">
    <property type="term" value="C:nucleus"/>
    <property type="evidence" value="ECO:0007669"/>
    <property type="project" value="TreeGrafter"/>
</dbReference>
<dbReference type="InterPro" id="IPR005135">
    <property type="entry name" value="Endo/exonuclease/phosphatase"/>
</dbReference>
<evidence type="ECO:0000256" key="3">
    <source>
        <dbReference type="ARBA" id="ARBA00012115"/>
    </source>
</evidence>
<dbReference type="EMBL" id="CAAGRJ010031235">
    <property type="protein sequence ID" value="VFV41968.1"/>
    <property type="molecule type" value="Genomic_DNA"/>
</dbReference>
<evidence type="ECO:0000256" key="6">
    <source>
        <dbReference type="ARBA" id="ARBA00022801"/>
    </source>
</evidence>
<accession>A0A485PC51</accession>
<evidence type="ECO:0000256" key="1">
    <source>
        <dbReference type="ARBA" id="ARBA00000493"/>
    </source>
</evidence>
<keyword evidence="6" id="KW-0378">Hydrolase</keyword>
<dbReference type="AlphaFoldDB" id="A0A485PC51"/>
<keyword evidence="13" id="KW-1185">Reference proteome</keyword>
<dbReference type="GO" id="GO:0008081">
    <property type="term" value="F:phosphoric diester hydrolase activity"/>
    <property type="evidence" value="ECO:0007669"/>
    <property type="project" value="TreeGrafter"/>
</dbReference>
<comment type="similarity">
    <text evidence="2">Belongs to the DNA repair enzymes AP/ExoA family.</text>
</comment>
<organism evidence="12 13">
    <name type="scientific">Lynx pardinus</name>
    <name type="common">Iberian lynx</name>
    <name type="synonym">Felis pardina</name>
    <dbReference type="NCBI Taxonomy" id="191816"/>
    <lineage>
        <taxon>Eukaryota</taxon>
        <taxon>Metazoa</taxon>
        <taxon>Chordata</taxon>
        <taxon>Craniata</taxon>
        <taxon>Vertebrata</taxon>
        <taxon>Euteleostomi</taxon>
        <taxon>Mammalia</taxon>
        <taxon>Eutheria</taxon>
        <taxon>Laurasiatheria</taxon>
        <taxon>Carnivora</taxon>
        <taxon>Feliformia</taxon>
        <taxon>Felidae</taxon>
        <taxon>Felinae</taxon>
        <taxon>Lynx</taxon>
    </lineage>
</organism>
<evidence type="ECO:0000256" key="8">
    <source>
        <dbReference type="ARBA" id="ARBA00023172"/>
    </source>
</evidence>
<evidence type="ECO:0000256" key="2">
    <source>
        <dbReference type="ARBA" id="ARBA00007092"/>
    </source>
</evidence>
<keyword evidence="4 10" id="KW-0479">Metal-binding</keyword>